<dbReference type="Pfam" id="PF00332">
    <property type="entry name" value="Glyco_hydro_17"/>
    <property type="match status" value="1"/>
</dbReference>
<reference evidence="15 16" key="1">
    <citation type="submission" date="2021-05" db="EMBL/GenBank/DDBJ databases">
        <title>Genome Assembly of Synthetic Allotetraploid Brassica napus Reveals Homoeologous Exchanges between Subgenomes.</title>
        <authorList>
            <person name="Davis J.T."/>
        </authorList>
    </citation>
    <scope>NUCLEOTIDE SEQUENCE [LARGE SCALE GENOMIC DNA]</scope>
    <source>
        <strain evidence="16">cv. Da-Ae</strain>
        <tissue evidence="15">Seedling</tissue>
    </source>
</reference>
<keyword evidence="6" id="KW-0805">Transcription regulation</keyword>
<evidence type="ECO:0000256" key="1">
    <source>
        <dbReference type="ARBA" id="ARBA00000382"/>
    </source>
</evidence>
<evidence type="ECO:0000259" key="14">
    <source>
        <dbReference type="PROSITE" id="PS50982"/>
    </source>
</evidence>
<dbReference type="PANTHER" id="PTHR32227">
    <property type="entry name" value="GLUCAN ENDO-1,3-BETA-GLUCOSIDASE BG1-RELATED-RELATED"/>
    <property type="match status" value="1"/>
</dbReference>
<evidence type="ECO:0000256" key="7">
    <source>
        <dbReference type="ARBA" id="ARBA00023125"/>
    </source>
</evidence>
<proteinExistence type="inferred from homology"/>
<dbReference type="EMBL" id="JAGKQM010000011">
    <property type="protein sequence ID" value="KAH0904509.1"/>
    <property type="molecule type" value="Genomic_DNA"/>
</dbReference>
<dbReference type="Proteomes" id="UP000824890">
    <property type="component" value="Unassembled WGS sequence"/>
</dbReference>
<evidence type="ECO:0000256" key="13">
    <source>
        <dbReference type="SAM" id="Phobius"/>
    </source>
</evidence>
<dbReference type="InterPro" id="IPR016177">
    <property type="entry name" value="DNA-bd_dom_sf"/>
</dbReference>
<feature type="domain" description="MBD" evidence="14">
    <location>
        <begin position="150"/>
        <end position="220"/>
    </location>
</feature>
<keyword evidence="13" id="KW-0812">Transmembrane</keyword>
<evidence type="ECO:0000313" key="15">
    <source>
        <dbReference type="EMBL" id="KAH0904509.1"/>
    </source>
</evidence>
<evidence type="ECO:0000256" key="9">
    <source>
        <dbReference type="ARBA" id="ARBA00023242"/>
    </source>
</evidence>
<gene>
    <name evidence="15" type="ORF">HID58_044012</name>
</gene>
<keyword evidence="8" id="KW-0804">Transcription</keyword>
<dbReference type="SUPFAM" id="SSF54171">
    <property type="entry name" value="DNA-binding domain"/>
    <property type="match status" value="1"/>
</dbReference>
<dbReference type="InterPro" id="IPR044965">
    <property type="entry name" value="Glyco_hydro_17_plant"/>
</dbReference>
<dbReference type="Pfam" id="PF01429">
    <property type="entry name" value="MBD"/>
    <property type="match status" value="1"/>
</dbReference>
<evidence type="ECO:0000256" key="4">
    <source>
        <dbReference type="ARBA" id="ARBA00012780"/>
    </source>
</evidence>
<dbReference type="CDD" id="cd01396">
    <property type="entry name" value="MeCP2_MBD"/>
    <property type="match status" value="1"/>
</dbReference>
<feature type="compositionally biased region" description="Basic and acidic residues" evidence="12">
    <location>
        <begin position="323"/>
        <end position="366"/>
    </location>
</feature>
<evidence type="ECO:0000256" key="5">
    <source>
        <dbReference type="ARBA" id="ARBA00022801"/>
    </source>
</evidence>
<evidence type="ECO:0000256" key="6">
    <source>
        <dbReference type="ARBA" id="ARBA00023015"/>
    </source>
</evidence>
<keyword evidence="9" id="KW-0539">Nucleus</keyword>
<keyword evidence="7" id="KW-0238">DNA-binding</keyword>
<evidence type="ECO:0000256" key="8">
    <source>
        <dbReference type="ARBA" id="ARBA00023163"/>
    </source>
</evidence>
<organism evidence="15 16">
    <name type="scientific">Brassica napus</name>
    <name type="common">Rape</name>
    <dbReference type="NCBI Taxonomy" id="3708"/>
    <lineage>
        <taxon>Eukaryota</taxon>
        <taxon>Viridiplantae</taxon>
        <taxon>Streptophyta</taxon>
        <taxon>Embryophyta</taxon>
        <taxon>Tracheophyta</taxon>
        <taxon>Spermatophyta</taxon>
        <taxon>Magnoliopsida</taxon>
        <taxon>eudicotyledons</taxon>
        <taxon>Gunneridae</taxon>
        <taxon>Pentapetalae</taxon>
        <taxon>rosids</taxon>
        <taxon>malvids</taxon>
        <taxon>Brassicales</taxon>
        <taxon>Brassicaceae</taxon>
        <taxon>Brassiceae</taxon>
        <taxon>Brassica</taxon>
    </lineage>
</organism>
<dbReference type="InterPro" id="IPR017853">
    <property type="entry name" value="GH"/>
</dbReference>
<protein>
    <recommendedName>
        <fullName evidence="4">glucan endo-1,3-beta-D-glucosidase</fullName>
        <ecNumber evidence="4">3.2.1.39</ecNumber>
    </recommendedName>
</protein>
<dbReference type="InterPro" id="IPR001739">
    <property type="entry name" value="Methyl_CpG_DNA-bd"/>
</dbReference>
<evidence type="ECO:0000256" key="3">
    <source>
        <dbReference type="ARBA" id="ARBA00008773"/>
    </source>
</evidence>
<comment type="subcellular location">
    <subcellularLocation>
        <location evidence="2">Nucleus</location>
    </subcellularLocation>
</comment>
<feature type="compositionally biased region" description="Basic and acidic residues" evidence="12">
    <location>
        <begin position="226"/>
        <end position="244"/>
    </location>
</feature>
<evidence type="ECO:0000256" key="11">
    <source>
        <dbReference type="RuleBase" id="RU004335"/>
    </source>
</evidence>
<keyword evidence="16" id="KW-1185">Reference proteome</keyword>
<comment type="caution">
    <text evidence="15">The sequence shown here is derived from an EMBL/GenBank/DDBJ whole genome shotgun (WGS) entry which is preliminary data.</text>
</comment>
<dbReference type="SUPFAM" id="SSF51445">
    <property type="entry name" value="(Trans)glycosidases"/>
    <property type="match status" value="1"/>
</dbReference>
<keyword evidence="5" id="KW-0378">Hydrolase</keyword>
<feature type="compositionally biased region" description="Polar residues" evidence="12">
    <location>
        <begin position="206"/>
        <end position="221"/>
    </location>
</feature>
<feature type="compositionally biased region" description="Basic and acidic residues" evidence="12">
    <location>
        <begin position="287"/>
        <end position="305"/>
    </location>
</feature>
<evidence type="ECO:0000256" key="2">
    <source>
        <dbReference type="ARBA" id="ARBA00004123"/>
    </source>
</evidence>
<dbReference type="Gene3D" id="3.20.20.80">
    <property type="entry name" value="Glycosidases"/>
    <property type="match status" value="1"/>
</dbReference>
<evidence type="ECO:0000313" key="16">
    <source>
        <dbReference type="Proteomes" id="UP000824890"/>
    </source>
</evidence>
<name>A0ABQ8BI53_BRANA</name>
<comment type="catalytic activity">
    <reaction evidence="1">
        <text>Hydrolysis of (1-&gt;3)-beta-D-glucosidic linkages in (1-&gt;3)-beta-D-glucans.</text>
        <dbReference type="EC" id="3.2.1.39"/>
    </reaction>
</comment>
<comment type="similarity">
    <text evidence="3 11">Belongs to the glycosyl hydrolase 17 family.</text>
</comment>
<dbReference type="Gene3D" id="3.30.890.10">
    <property type="entry name" value="Methyl-cpg-binding Protein 2, Chain A"/>
    <property type="match status" value="1"/>
</dbReference>
<keyword evidence="10" id="KW-0326">Glycosidase</keyword>
<feature type="region of interest" description="Disordered" evidence="12">
    <location>
        <begin position="200"/>
        <end position="394"/>
    </location>
</feature>
<evidence type="ECO:0000256" key="10">
    <source>
        <dbReference type="ARBA" id="ARBA00023295"/>
    </source>
</evidence>
<accession>A0ABQ8BI53</accession>
<evidence type="ECO:0000256" key="12">
    <source>
        <dbReference type="SAM" id="MobiDB-lite"/>
    </source>
</evidence>
<sequence>MATALFNTTTTRSSNLYLLHHSILPRLQFRRRSISLLVTPRSLRRIAVAGGPPSPPTPDPPPPENTTQLEGLVGAVTRVQDRVKIFLAVLFWMSLFFWVTVTDGRGKGGKGKKGSQRESQLTTKHTTKSLIFPTVCLVFSVGLQNKMGTEEESVPVELPAPSSWKKLFFPNKVGSVKKTEIVFVAPTGEEISNRKQLDQYLKSHPGNPSITEFDWTTSGTPRRSARISDKKTKSTPSPDKEPPKKRGRTKSSGSKKDADEEGEKPEGGGVGNSHAQEEDTEMSPLKGTEENVTVKDGSGETKDDMVAEETPDPAPVQEAGGESMKEQTHDLVGDTSKESVESPTNKEEATEIKTAEANTEQKKEDAGQGAPESEPEAETKSHEGNGLTAEAEGKEKAAENIRIYDADHSVLTAFRNTGIEIIVGLGNEFLKDISVAEDRAMTWVKENVEPFIRGGTRISGIAVGNEILGGTTIELWEVLLPAAKNVYYALRRLGLHNMVENSYPPSSCTFRDDVAPFMKPLLTFFWQIGSPFYINAYPFLAYKSDSKEIDLNYAIFEHTKGIYDPKTKLHYDNMFDAMVDASYAALEKAGFPKVQVIVSETGWASKGDPDEAGASVKNARTYNRNLKKRLKKRKGTPYRPNMAVKAYVFALFNENLKPGPTSERNFGLFKPDGSIAYDIGFKGLKDSSATRCGFGTSLNALVSACVVMFLLLHRLV</sequence>
<dbReference type="EC" id="3.2.1.39" evidence="4"/>
<feature type="transmembrane region" description="Helical" evidence="13">
    <location>
        <begin position="85"/>
        <end position="101"/>
    </location>
</feature>
<keyword evidence="13" id="KW-1133">Transmembrane helix</keyword>
<dbReference type="InterPro" id="IPR000490">
    <property type="entry name" value="Glyco_hydro_17"/>
</dbReference>
<dbReference type="PROSITE" id="PS50982">
    <property type="entry name" value="MBD"/>
    <property type="match status" value="1"/>
</dbReference>
<keyword evidence="13" id="KW-0472">Membrane</keyword>